<protein>
    <submittedName>
        <fullName evidence="9">MFS transporter</fullName>
    </submittedName>
</protein>
<name>A0ABR9P1W1_9ACTN</name>
<comment type="caution">
    <text evidence="9">The sequence shown here is derived from an EMBL/GenBank/DDBJ whole genome shotgun (WGS) entry which is preliminary data.</text>
</comment>
<dbReference type="Pfam" id="PF07690">
    <property type="entry name" value="MFS_1"/>
    <property type="match status" value="1"/>
</dbReference>
<dbReference type="RefSeq" id="WP_193120473.1">
    <property type="nucleotide sequence ID" value="NZ_JADBGI010000003.1"/>
</dbReference>
<keyword evidence="4 7" id="KW-1133">Transmembrane helix</keyword>
<proteinExistence type="predicted"/>
<feature type="compositionally biased region" description="Low complexity" evidence="6">
    <location>
        <begin position="425"/>
        <end position="438"/>
    </location>
</feature>
<dbReference type="Proteomes" id="UP000806528">
    <property type="component" value="Unassembled WGS sequence"/>
</dbReference>
<dbReference type="EMBL" id="JADBGI010000003">
    <property type="protein sequence ID" value="MBE2997809.1"/>
    <property type="molecule type" value="Genomic_DNA"/>
</dbReference>
<dbReference type="PANTHER" id="PTHR23513:SF6">
    <property type="entry name" value="MAJOR FACILITATOR SUPERFAMILY ASSOCIATED DOMAIN-CONTAINING PROTEIN"/>
    <property type="match status" value="1"/>
</dbReference>
<feature type="transmembrane region" description="Helical" evidence="7">
    <location>
        <begin position="365"/>
        <end position="389"/>
    </location>
</feature>
<evidence type="ECO:0000256" key="3">
    <source>
        <dbReference type="ARBA" id="ARBA00022692"/>
    </source>
</evidence>
<feature type="transmembrane region" description="Helical" evidence="7">
    <location>
        <begin position="343"/>
        <end position="359"/>
    </location>
</feature>
<evidence type="ECO:0000256" key="7">
    <source>
        <dbReference type="SAM" id="Phobius"/>
    </source>
</evidence>
<reference evidence="9 10" key="1">
    <citation type="submission" date="2020-09" db="EMBL/GenBank/DDBJ databases">
        <title>Diversity and distribution of actinomycetes associated with coral in the coast of Hainan.</title>
        <authorList>
            <person name="Li F."/>
        </authorList>
    </citation>
    <scope>NUCLEOTIDE SEQUENCE [LARGE SCALE GENOMIC DNA]</scope>
    <source>
        <strain evidence="9 10">HNM0947</strain>
    </source>
</reference>
<dbReference type="SUPFAM" id="SSF103473">
    <property type="entry name" value="MFS general substrate transporter"/>
    <property type="match status" value="1"/>
</dbReference>
<accession>A0ABR9P1W1</accession>
<gene>
    <name evidence="9" type="ORF">IDM40_03660</name>
</gene>
<organism evidence="9 10">
    <name type="scientific">Nocardiopsis coralli</name>
    <dbReference type="NCBI Taxonomy" id="2772213"/>
    <lineage>
        <taxon>Bacteria</taxon>
        <taxon>Bacillati</taxon>
        <taxon>Actinomycetota</taxon>
        <taxon>Actinomycetes</taxon>
        <taxon>Streptosporangiales</taxon>
        <taxon>Nocardiopsidaceae</taxon>
        <taxon>Nocardiopsis</taxon>
    </lineage>
</organism>
<dbReference type="PROSITE" id="PS50850">
    <property type="entry name" value="MFS"/>
    <property type="match status" value="1"/>
</dbReference>
<keyword evidence="3 7" id="KW-0812">Transmembrane</keyword>
<feature type="transmembrane region" description="Helical" evidence="7">
    <location>
        <begin position="286"/>
        <end position="304"/>
    </location>
</feature>
<sequence length="438" mass="44696">MRPRPVLGLVAAQSLAYMGTRLAMIALPWFVLQTTGSPAHMGVVTAVEMGAYGVARLLGGPVMDRIGHRTVGVWADAVAALALLGVPLLHTADLLSFPVLLVLVLLVGLSTGPAEAAKVSLTPFAAEASGTPVERVAGLTGTVERLSSTVGPVVAGAIVAAAGVVPAFLLNAGLMLGASLVLLLLVPRERPGVDDREDPEAGAGYLERLRTGWTAVWGDVPLRVVAAVLLVTNVIDMTVMAVILPVWVDAGGHGPETVGFIAGVMGATAIAGSALAAWVGHRLPRVAVFVTALLITGAPRLLVLTLDVPLWTVLVVWGVSGFGSGFLNPILSVVILERLPRHVVGRGMSMMGALTRLGIPLGTPVLGALVGLVGAAPVLVASAAVYLLVASVPVHRRIRAGIRRPSPEDTDGDGTPGEGEDPGNDEGPAGPPRVGRAG</sequence>
<feature type="transmembrane region" description="Helical" evidence="7">
    <location>
        <begin position="310"/>
        <end position="336"/>
    </location>
</feature>
<evidence type="ECO:0000313" key="9">
    <source>
        <dbReference type="EMBL" id="MBE2997809.1"/>
    </source>
</evidence>
<feature type="domain" description="Major facilitator superfamily (MFS) profile" evidence="8">
    <location>
        <begin position="5"/>
        <end position="399"/>
    </location>
</feature>
<keyword evidence="10" id="KW-1185">Reference proteome</keyword>
<feature type="compositionally biased region" description="Acidic residues" evidence="6">
    <location>
        <begin position="408"/>
        <end position="424"/>
    </location>
</feature>
<feature type="transmembrane region" description="Helical" evidence="7">
    <location>
        <begin position="260"/>
        <end position="279"/>
    </location>
</feature>
<keyword evidence="2" id="KW-1003">Cell membrane</keyword>
<dbReference type="InterPro" id="IPR020846">
    <property type="entry name" value="MFS_dom"/>
</dbReference>
<evidence type="ECO:0000256" key="2">
    <source>
        <dbReference type="ARBA" id="ARBA00022475"/>
    </source>
</evidence>
<evidence type="ECO:0000259" key="8">
    <source>
        <dbReference type="PROSITE" id="PS50850"/>
    </source>
</evidence>
<evidence type="ECO:0000256" key="4">
    <source>
        <dbReference type="ARBA" id="ARBA00022989"/>
    </source>
</evidence>
<evidence type="ECO:0000256" key="6">
    <source>
        <dbReference type="SAM" id="MobiDB-lite"/>
    </source>
</evidence>
<evidence type="ECO:0000256" key="5">
    <source>
        <dbReference type="ARBA" id="ARBA00023136"/>
    </source>
</evidence>
<dbReference type="InterPro" id="IPR036259">
    <property type="entry name" value="MFS_trans_sf"/>
</dbReference>
<feature type="region of interest" description="Disordered" evidence="6">
    <location>
        <begin position="401"/>
        <end position="438"/>
    </location>
</feature>
<comment type="subcellular location">
    <subcellularLocation>
        <location evidence="1">Cell membrane</location>
        <topology evidence="1">Multi-pass membrane protein</topology>
    </subcellularLocation>
</comment>
<keyword evidence="5 7" id="KW-0472">Membrane</keyword>
<feature type="transmembrane region" description="Helical" evidence="7">
    <location>
        <begin position="224"/>
        <end position="248"/>
    </location>
</feature>
<feature type="transmembrane region" description="Helical" evidence="7">
    <location>
        <begin position="153"/>
        <end position="186"/>
    </location>
</feature>
<dbReference type="PANTHER" id="PTHR23513">
    <property type="entry name" value="INTEGRAL MEMBRANE EFFLUX PROTEIN-RELATED"/>
    <property type="match status" value="1"/>
</dbReference>
<dbReference type="InterPro" id="IPR011701">
    <property type="entry name" value="MFS"/>
</dbReference>
<evidence type="ECO:0000313" key="10">
    <source>
        <dbReference type="Proteomes" id="UP000806528"/>
    </source>
</evidence>
<evidence type="ECO:0000256" key="1">
    <source>
        <dbReference type="ARBA" id="ARBA00004651"/>
    </source>
</evidence>
<dbReference type="Gene3D" id="1.20.1250.20">
    <property type="entry name" value="MFS general substrate transporter like domains"/>
    <property type="match status" value="1"/>
</dbReference>
<feature type="transmembrane region" description="Helical" evidence="7">
    <location>
        <begin position="71"/>
        <end position="90"/>
    </location>
</feature>
<dbReference type="CDD" id="cd06173">
    <property type="entry name" value="MFS_MefA_like"/>
    <property type="match status" value="1"/>
</dbReference>